<dbReference type="CDD" id="cd07989">
    <property type="entry name" value="LPLAT_AGPAT-like"/>
    <property type="match status" value="1"/>
</dbReference>
<dbReference type="GO" id="GO:0005743">
    <property type="term" value="C:mitochondrial inner membrane"/>
    <property type="evidence" value="ECO:0007669"/>
    <property type="project" value="UniProtKB-SubCell"/>
</dbReference>
<evidence type="ECO:0000256" key="12">
    <source>
        <dbReference type="RuleBase" id="RU365062"/>
    </source>
</evidence>
<accession>J4UA32</accession>
<dbReference type="GO" id="GO:0007007">
    <property type="term" value="P:inner mitochondrial membrane organization"/>
    <property type="evidence" value="ECO:0007669"/>
    <property type="project" value="TreeGrafter"/>
</dbReference>
<evidence type="ECO:0000256" key="11">
    <source>
        <dbReference type="ARBA" id="ARBA00047906"/>
    </source>
</evidence>
<dbReference type="GO" id="GO:0005741">
    <property type="term" value="C:mitochondrial outer membrane"/>
    <property type="evidence" value="ECO:0007669"/>
    <property type="project" value="UniProtKB-SubCell"/>
</dbReference>
<dbReference type="GO" id="GO:0047184">
    <property type="term" value="F:1-acylglycerophosphocholine O-acyltransferase activity"/>
    <property type="evidence" value="ECO:0007669"/>
    <property type="project" value="TreeGrafter"/>
</dbReference>
<reference evidence="15 16" key="1">
    <citation type="journal article" date="2012" name="Eukaryot. Cell">
        <title>Draft genome sequence of CBS 2479, the standard type strain of Trichosporon asahii.</title>
        <authorList>
            <person name="Yang R.Y."/>
            <person name="Li H.T."/>
            <person name="Zhu H."/>
            <person name="Zhou G.P."/>
            <person name="Wang M."/>
            <person name="Wang L."/>
        </authorList>
    </citation>
    <scope>NUCLEOTIDE SEQUENCE [LARGE SCALE GENOMIC DNA]</scope>
    <source>
        <strain evidence="16">ATCC 90039 / CBS 2479 / JCM 2466 / KCTC 7840 / NCYC 2677 / UAMH 7654</strain>
    </source>
</reference>
<sequence>MAPPPSSLASALTMSVVGLWCKGFMSLTTRQFRVEGKEHLYKALKLGKDRTTKEGPAEKGKRRGVLTICNHNSVVDDPMTWAVLPASVYAPFARPAYTCHNNRWTLGASDIMFTSAPMGRFFSLGQVIETVRGGGIYQDAVDTAIDRLKHGGWVNIYPEGRVNQEKNNPAGGMRRFKWGVGRIVMDAEEMPEIIPIWISGFDQIMDERRGFPRFLPRPGANVSITIGQSISPLISPLVQSYRQTCSELDQVAPLHPALKEVPGPQTIANSAQMGKGYGDWPYSEREDEATRDARIAITARLQEELTRLGERVEAEEGRFDRGEWAQSRADPMKVMETSVEVPKTQ</sequence>
<evidence type="ECO:0000256" key="6">
    <source>
        <dbReference type="ARBA" id="ARBA00023098"/>
    </source>
</evidence>
<evidence type="ECO:0000256" key="5">
    <source>
        <dbReference type="ARBA" id="ARBA00022792"/>
    </source>
</evidence>
<comment type="similarity">
    <text evidence="2 12">Belongs to the taffazin family.</text>
</comment>
<dbReference type="RefSeq" id="XP_014178854.1">
    <property type="nucleotide sequence ID" value="XM_014323379.1"/>
</dbReference>
<proteinExistence type="inferred from homology"/>
<keyword evidence="9" id="KW-0012">Acyltransferase</keyword>
<dbReference type="Proteomes" id="UP000002748">
    <property type="component" value="Unassembled WGS sequence"/>
</dbReference>
<evidence type="ECO:0000256" key="2">
    <source>
        <dbReference type="ARBA" id="ARBA00010524"/>
    </source>
</evidence>
<protein>
    <recommendedName>
        <fullName evidence="12">Tafazzin family protein</fullName>
    </recommendedName>
</protein>
<dbReference type="PANTHER" id="PTHR12497">
    <property type="entry name" value="TAZ PROTEIN TAFAZZIN"/>
    <property type="match status" value="1"/>
</dbReference>
<dbReference type="PANTHER" id="PTHR12497:SF0">
    <property type="entry name" value="TAFAZZIN"/>
    <property type="match status" value="1"/>
</dbReference>
<comment type="catalytic activity">
    <reaction evidence="11">
        <text>1'-[1,2-diacyl-sn-glycero-3-phospho],3'-[1-acyl-sn-glycero-3-phospho]-glycerol + a 1,2-diacyl-sn-glycero-3-phosphocholine = a cardiolipin + a 1-acyl-sn-glycero-3-phosphocholine</text>
        <dbReference type="Rhea" id="RHEA:33731"/>
        <dbReference type="ChEBI" id="CHEBI:57643"/>
        <dbReference type="ChEBI" id="CHEBI:58168"/>
        <dbReference type="ChEBI" id="CHEBI:62237"/>
        <dbReference type="ChEBI" id="CHEBI:64743"/>
    </reaction>
    <physiologicalReaction direction="left-to-right" evidence="11">
        <dbReference type="Rhea" id="RHEA:33732"/>
    </physiologicalReaction>
    <physiologicalReaction direction="right-to-left" evidence="11">
        <dbReference type="Rhea" id="RHEA:33733"/>
    </physiologicalReaction>
</comment>
<feature type="domain" description="Phospholipid/glycerol acyltransferase" evidence="14">
    <location>
        <begin position="65"/>
        <end position="201"/>
    </location>
</feature>
<evidence type="ECO:0000256" key="8">
    <source>
        <dbReference type="ARBA" id="ARBA00023136"/>
    </source>
</evidence>
<dbReference type="KEGG" id="tasa:A1Q1_03581"/>
<comment type="caution">
    <text evidence="15">The sequence shown here is derived from an EMBL/GenBank/DDBJ whole genome shotgun (WGS) entry which is preliminary data.</text>
</comment>
<keyword evidence="4" id="KW-1000">Mitochondrion outer membrane</keyword>
<evidence type="ECO:0000256" key="13">
    <source>
        <dbReference type="SAM" id="MobiDB-lite"/>
    </source>
</evidence>
<dbReference type="InterPro" id="IPR002123">
    <property type="entry name" value="Plipid/glycerol_acylTrfase"/>
</dbReference>
<dbReference type="Pfam" id="PF01553">
    <property type="entry name" value="Acyltransferase"/>
    <property type="match status" value="1"/>
</dbReference>
<name>J4UA32_TRIAS</name>
<keyword evidence="7" id="KW-0496">Mitochondrion</keyword>
<dbReference type="SMART" id="SM00563">
    <property type="entry name" value="PlsC"/>
    <property type="match status" value="1"/>
</dbReference>
<gene>
    <name evidence="15" type="ORF">A1Q1_03581</name>
</gene>
<dbReference type="HOGENOM" id="CLU_046747_0_1_1"/>
<dbReference type="GO" id="GO:0035965">
    <property type="term" value="P:cardiolipin acyl-chain remodeling"/>
    <property type="evidence" value="ECO:0007669"/>
    <property type="project" value="TreeGrafter"/>
</dbReference>
<keyword evidence="8" id="KW-0472">Membrane</keyword>
<evidence type="ECO:0000256" key="4">
    <source>
        <dbReference type="ARBA" id="ARBA00022787"/>
    </source>
</evidence>
<dbReference type="InterPro" id="IPR000872">
    <property type="entry name" value="Tafazzin"/>
</dbReference>
<evidence type="ECO:0000313" key="16">
    <source>
        <dbReference type="Proteomes" id="UP000002748"/>
    </source>
</evidence>
<comment type="subcellular location">
    <subcellularLocation>
        <location evidence="1">Mitochondrion inner membrane</location>
        <topology evidence="1">Peripheral membrane protein</topology>
        <orientation evidence="1">Intermembrane side</orientation>
    </subcellularLocation>
    <subcellularLocation>
        <location evidence="10">Mitochondrion outer membrane</location>
        <topology evidence="10">Peripheral membrane protein</topology>
        <orientation evidence="10">Intermembrane side</orientation>
    </subcellularLocation>
</comment>
<evidence type="ECO:0000256" key="3">
    <source>
        <dbReference type="ARBA" id="ARBA00022679"/>
    </source>
</evidence>
<evidence type="ECO:0000256" key="1">
    <source>
        <dbReference type="ARBA" id="ARBA00004137"/>
    </source>
</evidence>
<organism evidence="15 16">
    <name type="scientific">Trichosporon asahii var. asahii (strain ATCC 90039 / CBS 2479 / JCM 2466 / KCTC 7840 / NBRC 103889/ NCYC 2677 / UAMH 7654)</name>
    <name type="common">Yeast</name>
    <dbReference type="NCBI Taxonomy" id="1186058"/>
    <lineage>
        <taxon>Eukaryota</taxon>
        <taxon>Fungi</taxon>
        <taxon>Dikarya</taxon>
        <taxon>Basidiomycota</taxon>
        <taxon>Agaricomycotina</taxon>
        <taxon>Tremellomycetes</taxon>
        <taxon>Trichosporonales</taxon>
        <taxon>Trichosporonaceae</taxon>
        <taxon>Trichosporon</taxon>
    </lineage>
</organism>
<dbReference type="OrthoDB" id="193467at2759"/>
<dbReference type="PRINTS" id="PR00979">
    <property type="entry name" value="TAFAZZIN"/>
</dbReference>
<dbReference type="AlphaFoldDB" id="J4UA32"/>
<evidence type="ECO:0000256" key="7">
    <source>
        <dbReference type="ARBA" id="ARBA00023128"/>
    </source>
</evidence>
<keyword evidence="6" id="KW-0443">Lipid metabolism</keyword>
<keyword evidence="3" id="KW-0808">Transferase</keyword>
<evidence type="ECO:0000259" key="14">
    <source>
        <dbReference type="SMART" id="SM00563"/>
    </source>
</evidence>
<evidence type="ECO:0000313" key="15">
    <source>
        <dbReference type="EMBL" id="EJT47560.1"/>
    </source>
</evidence>
<dbReference type="VEuPathDB" id="FungiDB:A1Q1_03581"/>
<keyword evidence="5" id="KW-0999">Mitochondrion inner membrane</keyword>
<evidence type="ECO:0000256" key="10">
    <source>
        <dbReference type="ARBA" id="ARBA00024323"/>
    </source>
</evidence>
<dbReference type="EMBL" id="ALBS01000237">
    <property type="protein sequence ID" value="EJT47560.1"/>
    <property type="molecule type" value="Genomic_DNA"/>
</dbReference>
<feature type="region of interest" description="Disordered" evidence="13">
    <location>
        <begin position="323"/>
        <end position="345"/>
    </location>
</feature>
<dbReference type="GeneID" id="25987094"/>
<dbReference type="SUPFAM" id="SSF69593">
    <property type="entry name" value="Glycerol-3-phosphate (1)-acyltransferase"/>
    <property type="match status" value="1"/>
</dbReference>
<evidence type="ECO:0000256" key="9">
    <source>
        <dbReference type="ARBA" id="ARBA00023315"/>
    </source>
</evidence>